<accession>A0A7I8K8F9</accession>
<keyword evidence="2" id="KW-1185">Reference proteome</keyword>
<protein>
    <submittedName>
        <fullName evidence="1">Uncharacterized protein</fullName>
    </submittedName>
</protein>
<dbReference type="EMBL" id="LR746266">
    <property type="protein sequence ID" value="CAA7393824.1"/>
    <property type="molecule type" value="Genomic_DNA"/>
</dbReference>
<proteinExistence type="predicted"/>
<gene>
    <name evidence="1" type="ORF">SI8410_03004529</name>
</gene>
<reference evidence="1" key="1">
    <citation type="submission" date="2020-02" db="EMBL/GenBank/DDBJ databases">
        <authorList>
            <person name="Scholz U."/>
            <person name="Mascher M."/>
            <person name="Fiebig A."/>
        </authorList>
    </citation>
    <scope>NUCLEOTIDE SEQUENCE</scope>
</reference>
<dbReference type="Proteomes" id="UP000663760">
    <property type="component" value="Chromosome 3"/>
</dbReference>
<sequence>MKAPVFHESSGYESWHVNPEGGSHLSLRLCCAMCCCCCCCCRVAAA</sequence>
<dbReference type="AlphaFoldDB" id="A0A7I8K8F9"/>
<organism evidence="1 2">
    <name type="scientific">Spirodela intermedia</name>
    <name type="common">Intermediate duckweed</name>
    <dbReference type="NCBI Taxonomy" id="51605"/>
    <lineage>
        <taxon>Eukaryota</taxon>
        <taxon>Viridiplantae</taxon>
        <taxon>Streptophyta</taxon>
        <taxon>Embryophyta</taxon>
        <taxon>Tracheophyta</taxon>
        <taxon>Spermatophyta</taxon>
        <taxon>Magnoliopsida</taxon>
        <taxon>Liliopsida</taxon>
        <taxon>Araceae</taxon>
        <taxon>Lemnoideae</taxon>
        <taxon>Spirodela</taxon>
    </lineage>
</organism>
<name>A0A7I8K8F9_SPIIN</name>
<evidence type="ECO:0000313" key="1">
    <source>
        <dbReference type="EMBL" id="CAA7393824.1"/>
    </source>
</evidence>
<evidence type="ECO:0000313" key="2">
    <source>
        <dbReference type="Proteomes" id="UP000663760"/>
    </source>
</evidence>